<comment type="caution">
    <text evidence="8">The sequence shown here is derived from an EMBL/GenBank/DDBJ whole genome shotgun (WGS) entry which is preliminary data.</text>
</comment>
<dbReference type="Proteomes" id="UP001501436">
    <property type="component" value="Unassembled WGS sequence"/>
</dbReference>
<comment type="subcellular location">
    <subcellularLocation>
        <location evidence="1">Membrane</location>
        <topology evidence="1">Multi-pass membrane protein</topology>
    </subcellularLocation>
</comment>
<evidence type="ECO:0000313" key="9">
    <source>
        <dbReference type="Proteomes" id="UP001501436"/>
    </source>
</evidence>
<evidence type="ECO:0000256" key="5">
    <source>
        <dbReference type="ARBA" id="ARBA00023136"/>
    </source>
</evidence>
<dbReference type="PANTHER" id="PTHR32322:SF2">
    <property type="entry name" value="EAMA DOMAIN-CONTAINING PROTEIN"/>
    <property type="match status" value="1"/>
</dbReference>
<keyword evidence="3 6" id="KW-0812">Transmembrane</keyword>
<comment type="similarity">
    <text evidence="2">Belongs to the EamA transporter family.</text>
</comment>
<dbReference type="Gene3D" id="1.10.3730.20">
    <property type="match status" value="1"/>
</dbReference>
<feature type="domain" description="EamA" evidence="7">
    <location>
        <begin position="13"/>
        <end position="145"/>
    </location>
</feature>
<name>A0ABP9FU99_9SPHI</name>
<feature type="domain" description="EamA" evidence="7">
    <location>
        <begin position="165"/>
        <end position="300"/>
    </location>
</feature>
<reference evidence="9" key="1">
    <citation type="journal article" date="2019" name="Int. J. Syst. Evol. Microbiol.">
        <title>The Global Catalogue of Microorganisms (GCM) 10K type strain sequencing project: providing services to taxonomists for standard genome sequencing and annotation.</title>
        <authorList>
            <consortium name="The Broad Institute Genomics Platform"/>
            <consortium name="The Broad Institute Genome Sequencing Center for Infectious Disease"/>
            <person name="Wu L."/>
            <person name="Ma J."/>
        </authorList>
    </citation>
    <scope>NUCLEOTIDE SEQUENCE [LARGE SCALE GENOMIC DNA]</scope>
    <source>
        <strain evidence="9">JCM 18283</strain>
    </source>
</reference>
<dbReference type="InterPro" id="IPR000620">
    <property type="entry name" value="EamA_dom"/>
</dbReference>
<feature type="transmembrane region" description="Helical" evidence="6">
    <location>
        <begin position="225"/>
        <end position="249"/>
    </location>
</feature>
<gene>
    <name evidence="8" type="ORF">GCM10023313_19520</name>
</gene>
<feature type="transmembrane region" description="Helical" evidence="6">
    <location>
        <begin position="99"/>
        <end position="116"/>
    </location>
</feature>
<dbReference type="Pfam" id="PF00892">
    <property type="entry name" value="EamA"/>
    <property type="match status" value="2"/>
</dbReference>
<proteinExistence type="inferred from homology"/>
<feature type="transmembrane region" description="Helical" evidence="6">
    <location>
        <begin position="41"/>
        <end position="63"/>
    </location>
</feature>
<keyword evidence="4 6" id="KW-1133">Transmembrane helix</keyword>
<dbReference type="RefSeq" id="WP_345331004.1">
    <property type="nucleotide sequence ID" value="NZ_BAABJI010000002.1"/>
</dbReference>
<dbReference type="EMBL" id="BAABJI010000002">
    <property type="protein sequence ID" value="GAA4916074.1"/>
    <property type="molecule type" value="Genomic_DNA"/>
</dbReference>
<feature type="transmembrane region" description="Helical" evidence="6">
    <location>
        <begin position="283"/>
        <end position="302"/>
    </location>
</feature>
<feature type="transmembrane region" description="Helical" evidence="6">
    <location>
        <begin position="261"/>
        <end position="277"/>
    </location>
</feature>
<feature type="transmembrane region" description="Helical" evidence="6">
    <location>
        <begin position="12"/>
        <end position="35"/>
    </location>
</feature>
<evidence type="ECO:0000313" key="8">
    <source>
        <dbReference type="EMBL" id="GAA4916074.1"/>
    </source>
</evidence>
<protein>
    <submittedName>
        <fullName evidence="8">EamA family transporter</fullName>
    </submittedName>
</protein>
<dbReference type="SUPFAM" id="SSF103481">
    <property type="entry name" value="Multidrug resistance efflux transporter EmrE"/>
    <property type="match status" value="2"/>
</dbReference>
<sequence>MSTSQNKGSTLMVIIAFALVYIVWGSTYFFIQLALQGMQPFFLGAARFLLAGTIMLIWCMATGEEVWNFSKNKPAMISGLLLLFGGTGALIISELEVPSAVSAILVSAAPIWFVLLDKANWRENLKNPSTVIGLLIGFGGVVMLFAEQLDVAMHSGGPSKLPYMAIAVFGSVIWAAGSLYSKYKASGTSTTVNTTWQMLAAGIAFIPCSIVHGELDRLKWSEIPAASWWAVAYLVIFGSIVAFSAYVWLLKVRPATQVSTYAYVNPVIAVLLGILFAHEQITALQIGGLVIILGSVLLINLAKYRKAKQKQIGGNQVSQ</sequence>
<evidence type="ECO:0000256" key="2">
    <source>
        <dbReference type="ARBA" id="ARBA00007362"/>
    </source>
</evidence>
<keyword evidence="9" id="KW-1185">Reference proteome</keyword>
<evidence type="ECO:0000259" key="7">
    <source>
        <dbReference type="Pfam" id="PF00892"/>
    </source>
</evidence>
<evidence type="ECO:0000256" key="6">
    <source>
        <dbReference type="SAM" id="Phobius"/>
    </source>
</evidence>
<evidence type="ECO:0000256" key="4">
    <source>
        <dbReference type="ARBA" id="ARBA00022989"/>
    </source>
</evidence>
<dbReference type="InterPro" id="IPR050638">
    <property type="entry name" value="AA-Vitamin_Transporters"/>
</dbReference>
<feature type="transmembrane region" description="Helical" evidence="6">
    <location>
        <begin position="128"/>
        <end position="146"/>
    </location>
</feature>
<keyword evidence="5 6" id="KW-0472">Membrane</keyword>
<organism evidence="8 9">
    <name type="scientific">Mucilaginibacter defluvii</name>
    <dbReference type="NCBI Taxonomy" id="1196019"/>
    <lineage>
        <taxon>Bacteria</taxon>
        <taxon>Pseudomonadati</taxon>
        <taxon>Bacteroidota</taxon>
        <taxon>Sphingobacteriia</taxon>
        <taxon>Sphingobacteriales</taxon>
        <taxon>Sphingobacteriaceae</taxon>
        <taxon>Mucilaginibacter</taxon>
    </lineage>
</organism>
<dbReference type="PANTHER" id="PTHR32322">
    <property type="entry name" value="INNER MEMBRANE TRANSPORTER"/>
    <property type="match status" value="1"/>
</dbReference>
<evidence type="ECO:0000256" key="1">
    <source>
        <dbReference type="ARBA" id="ARBA00004141"/>
    </source>
</evidence>
<feature type="transmembrane region" description="Helical" evidence="6">
    <location>
        <begin position="161"/>
        <end position="180"/>
    </location>
</feature>
<evidence type="ECO:0000256" key="3">
    <source>
        <dbReference type="ARBA" id="ARBA00022692"/>
    </source>
</evidence>
<dbReference type="InterPro" id="IPR037185">
    <property type="entry name" value="EmrE-like"/>
</dbReference>
<feature type="transmembrane region" description="Helical" evidence="6">
    <location>
        <begin position="75"/>
        <end position="93"/>
    </location>
</feature>
<accession>A0ABP9FU99</accession>
<feature type="transmembrane region" description="Helical" evidence="6">
    <location>
        <begin position="192"/>
        <end position="213"/>
    </location>
</feature>